<dbReference type="InterPro" id="IPR013033">
    <property type="entry name" value="MinC"/>
</dbReference>
<protein>
    <recommendedName>
        <fullName evidence="7">Probable septum site-determining protein MinC</fullName>
    </recommendedName>
</protein>
<dbReference type="STRING" id="1838280.A6M21_10060"/>
<reference evidence="11 12" key="1">
    <citation type="submission" date="2016-04" db="EMBL/GenBank/DDBJ databases">
        <authorList>
            <person name="Evans L.H."/>
            <person name="Alamgir A."/>
            <person name="Owens N."/>
            <person name="Weber N.D."/>
            <person name="Virtaneva K."/>
            <person name="Barbian K."/>
            <person name="Babar A."/>
            <person name="Rosenke K."/>
        </authorList>
    </citation>
    <scope>NUCLEOTIDE SEQUENCE [LARGE SCALE GENOMIC DNA]</scope>
    <source>
        <strain evidence="11 12">LMa1</strain>
    </source>
</reference>
<dbReference type="Pfam" id="PF05209">
    <property type="entry name" value="MinC_N"/>
    <property type="match status" value="1"/>
</dbReference>
<dbReference type="PANTHER" id="PTHR34108">
    <property type="entry name" value="SEPTUM SITE-DETERMINING PROTEIN MINC"/>
    <property type="match status" value="1"/>
</dbReference>
<evidence type="ECO:0000256" key="4">
    <source>
        <dbReference type="ARBA" id="ARBA00023306"/>
    </source>
</evidence>
<dbReference type="AlphaFoldDB" id="A0A1B7LEM1"/>
<keyword evidence="3 7" id="KW-0717">Septation</keyword>
<dbReference type="InterPro" id="IPR036145">
    <property type="entry name" value="MinC_C_sf"/>
</dbReference>
<feature type="domain" description="Septum formation inhibitor MinC C-terminal" evidence="9">
    <location>
        <begin position="108"/>
        <end position="197"/>
    </location>
</feature>
<dbReference type="GO" id="GO:1901891">
    <property type="term" value="P:regulation of cell septum assembly"/>
    <property type="evidence" value="ECO:0007669"/>
    <property type="project" value="InterPro"/>
</dbReference>
<dbReference type="InterPro" id="IPR016098">
    <property type="entry name" value="CAP/MinC_C"/>
</dbReference>
<evidence type="ECO:0000313" key="12">
    <source>
        <dbReference type="Proteomes" id="UP000078532"/>
    </source>
</evidence>
<feature type="domain" description="Septum formation inhibitor MinC N-terminal" evidence="10">
    <location>
        <begin position="6"/>
        <end position="76"/>
    </location>
</feature>
<keyword evidence="2 7" id="KW-0132">Cell division</keyword>
<dbReference type="HAMAP" id="MF_00267">
    <property type="entry name" value="MinC"/>
    <property type="match status" value="1"/>
</dbReference>
<dbReference type="OrthoDB" id="9790810at2"/>
<evidence type="ECO:0000256" key="3">
    <source>
        <dbReference type="ARBA" id="ARBA00023210"/>
    </source>
</evidence>
<dbReference type="RefSeq" id="WP_066668185.1">
    <property type="nucleotide sequence ID" value="NZ_LYVF01000158.1"/>
</dbReference>
<evidence type="ECO:0000259" key="10">
    <source>
        <dbReference type="Pfam" id="PF05209"/>
    </source>
</evidence>
<evidence type="ECO:0000313" key="11">
    <source>
        <dbReference type="EMBL" id="OAT81740.1"/>
    </source>
</evidence>
<dbReference type="PANTHER" id="PTHR34108:SF1">
    <property type="entry name" value="SEPTUM SITE-DETERMINING PROTEIN MINC"/>
    <property type="match status" value="1"/>
</dbReference>
<dbReference type="Pfam" id="PF03775">
    <property type="entry name" value="MinC_C"/>
    <property type="match status" value="1"/>
</dbReference>
<dbReference type="Gene3D" id="2.160.20.70">
    <property type="match status" value="1"/>
</dbReference>
<dbReference type="InterPro" id="IPR005526">
    <property type="entry name" value="Septum_form_inhib_MinC_C"/>
</dbReference>
<accession>A0A1B7LEM1</accession>
<evidence type="ECO:0000259" key="9">
    <source>
        <dbReference type="Pfam" id="PF03775"/>
    </source>
</evidence>
<dbReference type="SUPFAM" id="SSF63848">
    <property type="entry name" value="Cell-division inhibitor MinC, C-terminal domain"/>
    <property type="match status" value="1"/>
</dbReference>
<evidence type="ECO:0000256" key="2">
    <source>
        <dbReference type="ARBA" id="ARBA00022618"/>
    </source>
</evidence>
<dbReference type="Proteomes" id="UP000078532">
    <property type="component" value="Unassembled WGS sequence"/>
</dbReference>
<organism evidence="11 12">
    <name type="scientific">Desulfotomaculum copahuensis</name>
    <dbReference type="NCBI Taxonomy" id="1838280"/>
    <lineage>
        <taxon>Bacteria</taxon>
        <taxon>Bacillati</taxon>
        <taxon>Bacillota</taxon>
        <taxon>Clostridia</taxon>
        <taxon>Eubacteriales</taxon>
        <taxon>Desulfotomaculaceae</taxon>
        <taxon>Desulfotomaculum</taxon>
    </lineage>
</organism>
<evidence type="ECO:0000256" key="8">
    <source>
        <dbReference type="SAM" id="MobiDB-lite"/>
    </source>
</evidence>
<dbReference type="EMBL" id="LYVF01000158">
    <property type="protein sequence ID" value="OAT81740.1"/>
    <property type="molecule type" value="Genomic_DNA"/>
</dbReference>
<evidence type="ECO:0000256" key="1">
    <source>
        <dbReference type="ARBA" id="ARBA00006291"/>
    </source>
</evidence>
<dbReference type="GO" id="GO:0000902">
    <property type="term" value="P:cell morphogenesis"/>
    <property type="evidence" value="ECO:0007669"/>
    <property type="project" value="InterPro"/>
</dbReference>
<evidence type="ECO:0000256" key="5">
    <source>
        <dbReference type="ARBA" id="ARBA00025606"/>
    </source>
</evidence>
<proteinExistence type="inferred from homology"/>
<comment type="similarity">
    <text evidence="1 7">Belongs to the MinC family.</text>
</comment>
<comment type="caution">
    <text evidence="11">The sequence shown here is derived from an EMBL/GenBank/DDBJ whole genome shotgun (WGS) entry which is preliminary data.</text>
</comment>
<keyword evidence="12" id="KW-1185">Reference proteome</keyword>
<dbReference type="InterPro" id="IPR007874">
    <property type="entry name" value="MinC_N"/>
</dbReference>
<evidence type="ECO:0000256" key="6">
    <source>
        <dbReference type="ARBA" id="ARBA00046874"/>
    </source>
</evidence>
<dbReference type="Gene3D" id="3.30.160.540">
    <property type="match status" value="1"/>
</dbReference>
<evidence type="ECO:0000256" key="7">
    <source>
        <dbReference type="HAMAP-Rule" id="MF_00267"/>
    </source>
</evidence>
<comment type="function">
    <text evidence="5 7">Cell division inhibitor that blocks the formation of polar Z ring septums. Rapidly oscillates between the poles of the cell to destabilize FtsZ filaments that have formed before they mature into polar Z rings. Prevents FtsZ polymerization.</text>
</comment>
<name>A0A1B7LEM1_9FIRM</name>
<sequence length="216" mass="23103">MAGEMVSIKGTREGLVILLDPSREFEDIKQYLQRKMDSSRGFFKGARFTVYQGHTAISVRQRQELENICRQYGLIPSPEVHWPPRRAKSAAPPLRPAAAGTGEPAGLIRRTLRSGQEINCRNHVIVAGDVHPGAVVNAGGNIIIMGVCAGSVHAGTDGNTRARIAALRLTPVRLAIAGVETPGDALPSGDGPQTASLSGRRIILTPLFPGQEACRQ</sequence>
<comment type="subunit">
    <text evidence="6 7">Interacts with MinD and FtsZ.</text>
</comment>
<gene>
    <name evidence="7" type="primary">minC</name>
    <name evidence="11" type="ORF">A6M21_10060</name>
</gene>
<dbReference type="GO" id="GO:0000917">
    <property type="term" value="P:division septum assembly"/>
    <property type="evidence" value="ECO:0007669"/>
    <property type="project" value="UniProtKB-KW"/>
</dbReference>
<keyword evidence="4 7" id="KW-0131">Cell cycle</keyword>
<feature type="region of interest" description="Disordered" evidence="8">
    <location>
        <begin position="83"/>
        <end position="102"/>
    </location>
</feature>
<dbReference type="GO" id="GO:0051302">
    <property type="term" value="P:regulation of cell division"/>
    <property type="evidence" value="ECO:0007669"/>
    <property type="project" value="InterPro"/>
</dbReference>